<protein>
    <submittedName>
        <fullName evidence="2 3">Uncharacterized protein</fullName>
    </submittedName>
</protein>
<dbReference type="HOGENOM" id="CLU_452167_0_0_1"/>
<reference evidence="4" key="1">
    <citation type="submission" date="2012-12" db="EMBL/GenBank/DDBJ databases">
        <authorList>
            <person name="Hellsten U."/>
            <person name="Grimwood J."/>
            <person name="Chapman J.A."/>
            <person name="Shapiro H."/>
            <person name="Aerts A."/>
            <person name="Otillar R.P."/>
            <person name="Terry A.Y."/>
            <person name="Boore J.L."/>
            <person name="Simakov O."/>
            <person name="Marletaz F."/>
            <person name="Cho S.-J."/>
            <person name="Edsinger-Gonzales E."/>
            <person name="Havlak P."/>
            <person name="Kuo D.-H."/>
            <person name="Larsson T."/>
            <person name="Lv J."/>
            <person name="Arendt D."/>
            <person name="Savage R."/>
            <person name="Osoegawa K."/>
            <person name="de Jong P."/>
            <person name="Lindberg D.R."/>
            <person name="Seaver E.C."/>
            <person name="Weisblat D.A."/>
            <person name="Putnam N.H."/>
            <person name="Grigoriev I.V."/>
            <person name="Rokhsar D.S."/>
        </authorList>
    </citation>
    <scope>NUCLEOTIDE SEQUENCE</scope>
    <source>
        <strain evidence="4">I ESC-2004</strain>
    </source>
</reference>
<sequence>MEADMIELLSSATDMHSGQEDATCELLNITNAAVQALDKSLEEPVNTEGRVVYADASRVPPDTSDIHNIHNLSKSSLSSQTTSASDILIKSTVIEKEDEQDVSHCSKASSNRSSIFTGDAKPVRISLKKLKEIKSPFDAEEISTVSCSSSRGSDVISEPNVPKTSSKNNSKENTANNSVNSWKEKKAESTPRTVADSGYATHKGTSEQDVRSQKSVPDGTLEGVITLHEDSIIDVVAKNKDEISNGSMDSQPEIVTVQESIVTVRGTDVNREEGCNSSISSLSLNGEPVVKPMSLQERFEKFQPAFLHQGSLATSNSTPLDRTMDDVIISHVNQDTRKLLRDKFSKRQPNVVAVKKIVQPKLHSTNTRKQKLLEREKMKAEDGRDPVTTAAVAAASAVAATQPFLKAQHEMESKMALVLDRLAKTQGAPIQDQGAKVRISELEAQVAELTRQRLNAIEFTQQQQQLQWQAQLSSVPRQNKSKDEYSRKAVSLESSRGMSTLEEEKRSIFDTPAPRPKPPKPTKVSTTRPGKRSPEAKKKKGAGFLAEILASEGDASLGPSFSESPASQISRSSSRSKTSVPDMTITVLTNDYRIVLVTTAVRYG</sequence>
<feature type="region of interest" description="Disordered" evidence="1">
    <location>
        <begin position="141"/>
        <end position="217"/>
    </location>
</feature>
<feature type="compositionally biased region" description="Low complexity" evidence="1">
    <location>
        <begin position="562"/>
        <end position="579"/>
    </location>
</feature>
<dbReference type="GO" id="GO:0007224">
    <property type="term" value="P:smoothened signaling pathway"/>
    <property type="evidence" value="ECO:0007669"/>
    <property type="project" value="InterPro"/>
</dbReference>
<organism evidence="2">
    <name type="scientific">Capitella teleta</name>
    <name type="common">Polychaete worm</name>
    <dbReference type="NCBI Taxonomy" id="283909"/>
    <lineage>
        <taxon>Eukaryota</taxon>
        <taxon>Metazoa</taxon>
        <taxon>Spiralia</taxon>
        <taxon>Lophotrochozoa</taxon>
        <taxon>Annelida</taxon>
        <taxon>Polychaeta</taxon>
        <taxon>Sedentaria</taxon>
        <taxon>Scolecida</taxon>
        <taxon>Capitellidae</taxon>
        <taxon>Capitella</taxon>
    </lineage>
</organism>
<dbReference type="OMA" id="ESKMNHI"/>
<keyword evidence="4" id="KW-1185">Reference proteome</keyword>
<dbReference type="InterPro" id="IPR029246">
    <property type="entry name" value="TALPID3"/>
</dbReference>
<evidence type="ECO:0000313" key="3">
    <source>
        <dbReference type="EnsemblMetazoa" id="CapteP197576"/>
    </source>
</evidence>
<dbReference type="Pfam" id="PF15324">
    <property type="entry name" value="TALPID3"/>
    <property type="match status" value="1"/>
</dbReference>
<dbReference type="AlphaFoldDB" id="R7U4F3"/>
<dbReference type="OrthoDB" id="10057439at2759"/>
<gene>
    <name evidence="2" type="ORF">CAPTEDRAFT_197576</name>
</gene>
<reference evidence="2 4" key="2">
    <citation type="journal article" date="2013" name="Nature">
        <title>Insights into bilaterian evolution from three spiralian genomes.</title>
        <authorList>
            <person name="Simakov O."/>
            <person name="Marletaz F."/>
            <person name="Cho S.J."/>
            <person name="Edsinger-Gonzales E."/>
            <person name="Havlak P."/>
            <person name="Hellsten U."/>
            <person name="Kuo D.H."/>
            <person name="Larsson T."/>
            <person name="Lv J."/>
            <person name="Arendt D."/>
            <person name="Savage R."/>
            <person name="Osoegawa K."/>
            <person name="de Jong P."/>
            <person name="Grimwood J."/>
            <person name="Chapman J.A."/>
            <person name="Shapiro H."/>
            <person name="Aerts A."/>
            <person name="Otillar R.P."/>
            <person name="Terry A.Y."/>
            <person name="Boore J.L."/>
            <person name="Grigoriev I.V."/>
            <person name="Lindberg D.R."/>
            <person name="Seaver E.C."/>
            <person name="Weisblat D.A."/>
            <person name="Putnam N.H."/>
            <person name="Rokhsar D.S."/>
        </authorList>
    </citation>
    <scope>NUCLEOTIDE SEQUENCE</scope>
    <source>
        <strain evidence="2 4">I ESC-2004</strain>
    </source>
</reference>
<evidence type="ECO:0000313" key="2">
    <source>
        <dbReference type="EMBL" id="ELT98050.1"/>
    </source>
</evidence>
<dbReference type="STRING" id="283909.R7U4F3"/>
<dbReference type="EnsemblMetazoa" id="CapteT197576">
    <property type="protein sequence ID" value="CapteP197576"/>
    <property type="gene ID" value="CapteG197576"/>
</dbReference>
<dbReference type="EMBL" id="KB308278">
    <property type="protein sequence ID" value="ELT98050.1"/>
    <property type="molecule type" value="Genomic_DNA"/>
</dbReference>
<dbReference type="EMBL" id="AMQN01010630">
    <property type="status" value="NOT_ANNOTATED_CDS"/>
    <property type="molecule type" value="Genomic_DNA"/>
</dbReference>
<reference evidence="3" key="3">
    <citation type="submission" date="2015-06" db="UniProtKB">
        <authorList>
            <consortium name="EnsemblMetazoa"/>
        </authorList>
    </citation>
    <scope>IDENTIFICATION</scope>
</reference>
<evidence type="ECO:0000313" key="4">
    <source>
        <dbReference type="Proteomes" id="UP000014760"/>
    </source>
</evidence>
<accession>R7U4F3</accession>
<name>R7U4F3_CAPTE</name>
<dbReference type="Proteomes" id="UP000014760">
    <property type="component" value="Unassembled WGS sequence"/>
</dbReference>
<feature type="compositionally biased region" description="Polar residues" evidence="1">
    <location>
        <begin position="162"/>
        <end position="181"/>
    </location>
</feature>
<evidence type="ECO:0000256" key="1">
    <source>
        <dbReference type="SAM" id="MobiDB-lite"/>
    </source>
</evidence>
<feature type="compositionally biased region" description="Polar residues" evidence="1">
    <location>
        <begin position="143"/>
        <end position="152"/>
    </location>
</feature>
<proteinExistence type="predicted"/>
<feature type="region of interest" description="Disordered" evidence="1">
    <location>
        <begin position="471"/>
        <end position="580"/>
    </location>
</feature>